<proteinExistence type="inferred from homology"/>
<dbReference type="RefSeq" id="WP_218093864.1">
    <property type="nucleotide sequence ID" value="NZ_CAJVAS010000021.1"/>
</dbReference>
<dbReference type="InterPro" id="IPR013563">
    <property type="entry name" value="Oligopep_ABC_C"/>
</dbReference>
<keyword evidence="3" id="KW-0813">Transport</keyword>
<dbReference type="EMBL" id="CAJVAS010000021">
    <property type="protein sequence ID" value="CAG7640443.1"/>
    <property type="molecule type" value="Genomic_DNA"/>
</dbReference>
<dbReference type="PROSITE" id="PS50893">
    <property type="entry name" value="ABC_TRANSPORTER_2"/>
    <property type="match status" value="1"/>
</dbReference>
<keyword evidence="5" id="KW-0997">Cell inner membrane</keyword>
<reference evidence="11" key="1">
    <citation type="submission" date="2021-06" db="EMBL/GenBank/DDBJ databases">
        <authorList>
            <person name="Criscuolo A."/>
        </authorList>
    </citation>
    <scope>NUCLEOTIDE SEQUENCE</scope>
    <source>
        <strain evidence="11">CIP111600</strain>
    </source>
</reference>
<name>A0A916NQR2_9BACL</name>
<keyword evidence="9" id="KW-0472">Membrane</keyword>
<evidence type="ECO:0000256" key="2">
    <source>
        <dbReference type="ARBA" id="ARBA00005417"/>
    </source>
</evidence>
<dbReference type="SMART" id="SM00382">
    <property type="entry name" value="AAA"/>
    <property type="match status" value="1"/>
</dbReference>
<accession>A0A916NQR2</accession>
<evidence type="ECO:0000256" key="7">
    <source>
        <dbReference type="ARBA" id="ARBA00022840"/>
    </source>
</evidence>
<evidence type="ECO:0000259" key="10">
    <source>
        <dbReference type="PROSITE" id="PS50893"/>
    </source>
</evidence>
<keyword evidence="4" id="KW-1003">Cell membrane</keyword>
<dbReference type="PANTHER" id="PTHR43297">
    <property type="entry name" value="OLIGOPEPTIDE TRANSPORT ATP-BINDING PROTEIN APPD"/>
    <property type="match status" value="1"/>
</dbReference>
<keyword evidence="8" id="KW-1278">Translocase</keyword>
<dbReference type="Pfam" id="PF00005">
    <property type="entry name" value="ABC_tran"/>
    <property type="match status" value="1"/>
</dbReference>
<sequence length="277" mass="30185">MDKCIALRVEHLHISVATPQGRKKIVNDVSFDLHQGEILGLVGASGSGKTMTCLAILGLLQEAAVVEQGAIFLGSQNLLQLQASRMRSVRGREIAVIMQNPMSAFNPTLTIGHHFIETLRAHGSFTRKEAKELAVTYLAKTGLAHPDKLLKQYPFQLSGGMLQRVMIAIAMSLQPAVLIADEPTTALDTTHQVQLLEQMYRLCQEQQTAMLLVSHDLGVIAYMADRVMVMNQGSIVEQAPVADLFDRPQHPYTRMLLQARPGIPSGAAPASRGGPYA</sequence>
<evidence type="ECO:0000256" key="4">
    <source>
        <dbReference type="ARBA" id="ARBA00022475"/>
    </source>
</evidence>
<dbReference type="InterPro" id="IPR003593">
    <property type="entry name" value="AAA+_ATPase"/>
</dbReference>
<comment type="caution">
    <text evidence="11">The sequence shown here is derived from an EMBL/GenBank/DDBJ whole genome shotgun (WGS) entry which is preliminary data.</text>
</comment>
<evidence type="ECO:0000256" key="8">
    <source>
        <dbReference type="ARBA" id="ARBA00022967"/>
    </source>
</evidence>
<evidence type="ECO:0000256" key="5">
    <source>
        <dbReference type="ARBA" id="ARBA00022519"/>
    </source>
</evidence>
<evidence type="ECO:0000256" key="9">
    <source>
        <dbReference type="ARBA" id="ARBA00023136"/>
    </source>
</evidence>
<dbReference type="PROSITE" id="PS00211">
    <property type="entry name" value="ABC_TRANSPORTER_1"/>
    <property type="match status" value="1"/>
</dbReference>
<dbReference type="InterPro" id="IPR050388">
    <property type="entry name" value="ABC_Ni/Peptide_Import"/>
</dbReference>
<evidence type="ECO:0000256" key="6">
    <source>
        <dbReference type="ARBA" id="ARBA00022741"/>
    </source>
</evidence>
<evidence type="ECO:0000313" key="11">
    <source>
        <dbReference type="EMBL" id="CAG7640443.1"/>
    </source>
</evidence>
<dbReference type="Proteomes" id="UP000693672">
    <property type="component" value="Unassembled WGS sequence"/>
</dbReference>
<keyword evidence="6" id="KW-0547">Nucleotide-binding</keyword>
<comment type="subcellular location">
    <subcellularLocation>
        <location evidence="1">Cell membrane</location>
        <topology evidence="1">Peripheral membrane protein</topology>
    </subcellularLocation>
</comment>
<dbReference type="GO" id="GO:0015833">
    <property type="term" value="P:peptide transport"/>
    <property type="evidence" value="ECO:0007669"/>
    <property type="project" value="InterPro"/>
</dbReference>
<evidence type="ECO:0000256" key="3">
    <source>
        <dbReference type="ARBA" id="ARBA00022448"/>
    </source>
</evidence>
<dbReference type="AlphaFoldDB" id="A0A916NQR2"/>
<feature type="domain" description="ABC transporter" evidence="10">
    <location>
        <begin position="7"/>
        <end position="257"/>
    </location>
</feature>
<dbReference type="PANTHER" id="PTHR43297:SF14">
    <property type="entry name" value="ATPASE AAA-TYPE CORE DOMAIN-CONTAINING PROTEIN"/>
    <property type="match status" value="1"/>
</dbReference>
<dbReference type="GO" id="GO:0005524">
    <property type="term" value="F:ATP binding"/>
    <property type="evidence" value="ECO:0007669"/>
    <property type="project" value="UniProtKB-KW"/>
</dbReference>
<protein>
    <submittedName>
        <fullName evidence="11">Metal-staphylopine import system ATP-binding protein CntD</fullName>
    </submittedName>
</protein>
<gene>
    <name evidence="11" type="primary">cntD_2</name>
    <name evidence="11" type="ORF">PAESOLCIP111_04136</name>
</gene>
<dbReference type="InterPro" id="IPR017871">
    <property type="entry name" value="ABC_transporter-like_CS"/>
</dbReference>
<evidence type="ECO:0000313" key="12">
    <source>
        <dbReference type="Proteomes" id="UP000693672"/>
    </source>
</evidence>
<dbReference type="Pfam" id="PF08352">
    <property type="entry name" value="oligo_HPY"/>
    <property type="match status" value="1"/>
</dbReference>
<dbReference type="InterPro" id="IPR003439">
    <property type="entry name" value="ABC_transporter-like_ATP-bd"/>
</dbReference>
<dbReference type="CDD" id="cd03257">
    <property type="entry name" value="ABC_NikE_OppD_transporters"/>
    <property type="match status" value="1"/>
</dbReference>
<evidence type="ECO:0000256" key="1">
    <source>
        <dbReference type="ARBA" id="ARBA00004202"/>
    </source>
</evidence>
<keyword evidence="12" id="KW-1185">Reference proteome</keyword>
<keyword evidence="7 11" id="KW-0067">ATP-binding</keyword>
<dbReference type="GO" id="GO:0005886">
    <property type="term" value="C:plasma membrane"/>
    <property type="evidence" value="ECO:0007669"/>
    <property type="project" value="UniProtKB-SubCell"/>
</dbReference>
<dbReference type="GO" id="GO:0016887">
    <property type="term" value="F:ATP hydrolysis activity"/>
    <property type="evidence" value="ECO:0007669"/>
    <property type="project" value="InterPro"/>
</dbReference>
<organism evidence="11 12">
    <name type="scientific">Paenibacillus solanacearum</name>
    <dbReference type="NCBI Taxonomy" id="2048548"/>
    <lineage>
        <taxon>Bacteria</taxon>
        <taxon>Bacillati</taxon>
        <taxon>Bacillota</taxon>
        <taxon>Bacilli</taxon>
        <taxon>Bacillales</taxon>
        <taxon>Paenibacillaceae</taxon>
        <taxon>Paenibacillus</taxon>
    </lineage>
</organism>
<comment type="similarity">
    <text evidence="2">Belongs to the ABC transporter superfamily.</text>
</comment>